<protein>
    <submittedName>
        <fullName evidence="4">OmpA family protein</fullName>
    </submittedName>
</protein>
<gene>
    <name evidence="4" type="ORF">EV700_2273</name>
</gene>
<comment type="caution">
    <text evidence="4">The sequence shown here is derived from an EMBL/GenBank/DDBJ whole genome shotgun (WGS) entry which is preliminary data.</text>
</comment>
<dbReference type="OrthoDB" id="9815217at2"/>
<dbReference type="PANTHER" id="PTHR30329">
    <property type="entry name" value="STATOR ELEMENT OF FLAGELLAR MOTOR COMPLEX"/>
    <property type="match status" value="1"/>
</dbReference>
<reference evidence="4 5" key="1">
    <citation type="submission" date="2019-02" db="EMBL/GenBank/DDBJ databases">
        <title>Genomic Encyclopedia of Type Strains, Phase IV (KMG-IV): sequencing the most valuable type-strain genomes for metagenomic binning, comparative biology and taxonomic classification.</title>
        <authorList>
            <person name="Goeker M."/>
        </authorList>
    </citation>
    <scope>NUCLEOTIDE SEQUENCE [LARGE SCALE GENOMIC DNA]</scope>
    <source>
        <strain evidence="4 5">DSM 105135</strain>
    </source>
</reference>
<dbReference type="Proteomes" id="UP000292423">
    <property type="component" value="Unassembled WGS sequence"/>
</dbReference>
<dbReference type="PANTHER" id="PTHR30329:SF21">
    <property type="entry name" value="LIPOPROTEIN YIAD-RELATED"/>
    <property type="match status" value="1"/>
</dbReference>
<dbReference type="InterPro" id="IPR006665">
    <property type="entry name" value="OmpA-like"/>
</dbReference>
<dbReference type="Gene3D" id="3.30.1330.60">
    <property type="entry name" value="OmpA-like domain"/>
    <property type="match status" value="1"/>
</dbReference>
<organism evidence="4 5">
    <name type="scientific">Fluviicoccus keumensis</name>
    <dbReference type="NCBI Taxonomy" id="1435465"/>
    <lineage>
        <taxon>Bacteria</taxon>
        <taxon>Pseudomonadati</taxon>
        <taxon>Pseudomonadota</taxon>
        <taxon>Gammaproteobacteria</taxon>
        <taxon>Moraxellales</taxon>
        <taxon>Moraxellaceae</taxon>
        <taxon>Fluviicoccus</taxon>
    </lineage>
</organism>
<dbReference type="RefSeq" id="WP_130413839.1">
    <property type="nucleotide sequence ID" value="NZ_SHKX01000013.1"/>
</dbReference>
<feature type="region of interest" description="Disordered" evidence="2">
    <location>
        <begin position="40"/>
        <end position="60"/>
    </location>
</feature>
<keyword evidence="5" id="KW-1185">Reference proteome</keyword>
<evidence type="ECO:0000256" key="2">
    <source>
        <dbReference type="SAM" id="MobiDB-lite"/>
    </source>
</evidence>
<accession>A0A4Q7YNA4</accession>
<dbReference type="GO" id="GO:0016020">
    <property type="term" value="C:membrane"/>
    <property type="evidence" value="ECO:0007669"/>
    <property type="project" value="UniProtKB-UniRule"/>
</dbReference>
<evidence type="ECO:0000313" key="5">
    <source>
        <dbReference type="Proteomes" id="UP000292423"/>
    </source>
</evidence>
<feature type="domain" description="OmpA-like" evidence="3">
    <location>
        <begin position="1"/>
        <end position="60"/>
    </location>
</feature>
<dbReference type="InterPro" id="IPR050330">
    <property type="entry name" value="Bact_OuterMem_StrucFunc"/>
</dbReference>
<dbReference type="SUPFAM" id="SSF103088">
    <property type="entry name" value="OmpA-like"/>
    <property type="match status" value="1"/>
</dbReference>
<evidence type="ECO:0000259" key="3">
    <source>
        <dbReference type="PROSITE" id="PS51123"/>
    </source>
</evidence>
<dbReference type="InterPro" id="IPR036737">
    <property type="entry name" value="OmpA-like_sf"/>
</dbReference>
<dbReference type="PROSITE" id="PS51123">
    <property type="entry name" value="OMPA_2"/>
    <property type="match status" value="1"/>
</dbReference>
<dbReference type="EMBL" id="SHKX01000013">
    <property type="protein sequence ID" value="RZU38343.1"/>
    <property type="molecule type" value="Genomic_DNA"/>
</dbReference>
<proteinExistence type="predicted"/>
<evidence type="ECO:0000313" key="4">
    <source>
        <dbReference type="EMBL" id="RZU38343.1"/>
    </source>
</evidence>
<keyword evidence="1" id="KW-0472">Membrane</keyword>
<name>A0A4Q7YNA4_9GAMM</name>
<sequence length="60" mass="6158">MPSAQSPLSRAQAVADALAKGYGIDPSRLLAKGVANLSPVASNSAESGRAKNRRVELVLP</sequence>
<dbReference type="AlphaFoldDB" id="A0A4Q7YNA4"/>
<evidence type="ECO:0000256" key="1">
    <source>
        <dbReference type="PROSITE-ProRule" id="PRU00473"/>
    </source>
</evidence>